<proteinExistence type="predicted"/>
<protein>
    <submittedName>
        <fullName evidence="1">Uncharacterized protein</fullName>
    </submittedName>
</protein>
<dbReference type="Proteomes" id="UP001552521">
    <property type="component" value="Unassembled WGS sequence"/>
</dbReference>
<keyword evidence="2" id="KW-1185">Reference proteome</keyword>
<reference evidence="1 2" key="1">
    <citation type="submission" date="2024-06" db="EMBL/GenBank/DDBJ databases">
        <title>The Natural Products Discovery Center: Release of the First 8490 Sequenced Strains for Exploring Actinobacteria Biosynthetic Diversity.</title>
        <authorList>
            <person name="Kalkreuter E."/>
            <person name="Kautsar S.A."/>
            <person name="Yang D."/>
            <person name="Bader C.D."/>
            <person name="Teijaro C.N."/>
            <person name="Fluegel L."/>
            <person name="Davis C.M."/>
            <person name="Simpson J.R."/>
            <person name="Lauterbach L."/>
            <person name="Steele A.D."/>
            <person name="Gui C."/>
            <person name="Meng S."/>
            <person name="Li G."/>
            <person name="Viehrig K."/>
            <person name="Ye F."/>
            <person name="Su P."/>
            <person name="Kiefer A.F."/>
            <person name="Nichols A."/>
            <person name="Cepeda A.J."/>
            <person name="Yan W."/>
            <person name="Fan B."/>
            <person name="Jiang Y."/>
            <person name="Adhikari A."/>
            <person name="Zheng C.-J."/>
            <person name="Schuster L."/>
            <person name="Cowan T.M."/>
            <person name="Smanski M.J."/>
            <person name="Chevrette M.G."/>
            <person name="De Carvalho L.P.S."/>
            <person name="Shen B."/>
        </authorList>
    </citation>
    <scope>NUCLEOTIDE SEQUENCE [LARGE SCALE GENOMIC DNA]</scope>
    <source>
        <strain evidence="1 2">NPDC049344</strain>
    </source>
</reference>
<organism evidence="1 2">
    <name type="scientific">Streptomyces kurssanovii</name>
    <dbReference type="NCBI Taxonomy" id="67312"/>
    <lineage>
        <taxon>Bacteria</taxon>
        <taxon>Bacillati</taxon>
        <taxon>Actinomycetota</taxon>
        <taxon>Actinomycetes</taxon>
        <taxon>Kitasatosporales</taxon>
        <taxon>Streptomycetaceae</taxon>
        <taxon>Streptomyces</taxon>
    </lineage>
</organism>
<name>A0ABV3I4K7_9ACTN</name>
<dbReference type="RefSeq" id="WP_364601542.1">
    <property type="nucleotide sequence ID" value="NZ_JBFAQK010000099.1"/>
</dbReference>
<comment type="caution">
    <text evidence="1">The sequence shown here is derived from an EMBL/GenBank/DDBJ whole genome shotgun (WGS) entry which is preliminary data.</text>
</comment>
<dbReference type="EMBL" id="JBFAQK010000099">
    <property type="protein sequence ID" value="MEV4685765.1"/>
    <property type="molecule type" value="Genomic_DNA"/>
</dbReference>
<sequence>MIPVTRGELHIIGVESADTRVAVCVVRCVGGVARTGQAYEAGSLVLDRIEKFGYGLDAVDPPHSAKVRLVGEGVARILARTVISTDGPRRSTYGGPPEPWRAAEDAPGGRIVRGRDDFEAWAAEQDPGDFAEPFTYVVDGDGFLRLAPRRSEHVACAGRASVRAAGEVAFGRAGGRLEVVEVSNQSTGYCPDPDCWPSVAAALDGAGIPRPARFTHEFLFRHCTGCTALNVVREEHFVCVFCGEDLPGAARPPGLS</sequence>
<accession>A0ABV3I4K7</accession>
<evidence type="ECO:0000313" key="2">
    <source>
        <dbReference type="Proteomes" id="UP001552521"/>
    </source>
</evidence>
<evidence type="ECO:0000313" key="1">
    <source>
        <dbReference type="EMBL" id="MEV4685765.1"/>
    </source>
</evidence>
<gene>
    <name evidence="1" type="ORF">AB0K36_33915</name>
</gene>